<gene>
    <name evidence="2" type="ORF">T02_16006</name>
</gene>
<dbReference type="OrthoDB" id="10371741at2759"/>
<evidence type="ECO:0008006" key="4">
    <source>
        <dbReference type="Google" id="ProtNLM"/>
    </source>
</evidence>
<comment type="caution">
    <text evidence="2">The sequence shown here is derived from an EMBL/GenBank/DDBJ whole genome shotgun (WGS) entry which is preliminary data.</text>
</comment>
<name>A0A0V1LQV1_9BILA</name>
<evidence type="ECO:0000256" key="1">
    <source>
        <dbReference type="SAM" id="SignalP"/>
    </source>
</evidence>
<evidence type="ECO:0000313" key="3">
    <source>
        <dbReference type="Proteomes" id="UP000054721"/>
    </source>
</evidence>
<reference evidence="2 3" key="1">
    <citation type="submission" date="2015-05" db="EMBL/GenBank/DDBJ databases">
        <title>Evolution of Trichinella species and genotypes.</title>
        <authorList>
            <person name="Korhonen P.K."/>
            <person name="Edoardo P."/>
            <person name="Giuseppe L.R."/>
            <person name="Gasser R.B."/>
        </authorList>
    </citation>
    <scope>NUCLEOTIDE SEQUENCE [LARGE SCALE GENOMIC DNA]</scope>
    <source>
        <strain evidence="2">ISS10</strain>
    </source>
</reference>
<feature type="chain" id="PRO_5006882012" description="Secreted protein" evidence="1">
    <location>
        <begin position="18"/>
        <end position="136"/>
    </location>
</feature>
<protein>
    <recommendedName>
        <fullName evidence="4">Secreted protein</fullName>
    </recommendedName>
</protein>
<evidence type="ECO:0000313" key="2">
    <source>
        <dbReference type="EMBL" id="KRZ61740.1"/>
    </source>
</evidence>
<keyword evidence="3" id="KW-1185">Reference proteome</keyword>
<accession>A0A0V1LQV1</accession>
<organism evidence="2 3">
    <name type="scientific">Trichinella nativa</name>
    <dbReference type="NCBI Taxonomy" id="6335"/>
    <lineage>
        <taxon>Eukaryota</taxon>
        <taxon>Metazoa</taxon>
        <taxon>Ecdysozoa</taxon>
        <taxon>Nematoda</taxon>
        <taxon>Enoplea</taxon>
        <taxon>Dorylaimia</taxon>
        <taxon>Trichinellida</taxon>
        <taxon>Trichinellidae</taxon>
        <taxon>Trichinella</taxon>
    </lineage>
</organism>
<feature type="signal peptide" evidence="1">
    <location>
        <begin position="1"/>
        <end position="17"/>
    </location>
</feature>
<keyword evidence="1" id="KW-0732">Signal</keyword>
<proteinExistence type="predicted"/>
<dbReference type="Proteomes" id="UP000054721">
    <property type="component" value="Unassembled WGS sequence"/>
</dbReference>
<dbReference type="AlphaFoldDB" id="A0A0V1LQV1"/>
<sequence>MSWSLAICVWTTLPTVGNVCFDNDTSRPPYDSSIFSILCVARESSMRLCYRAGQCKNTLAYDEPPNRWRYPSLSRWTGVVTTETTHNGERKRLLLNEQRRTDTDQNNAHTKSCAHTVTSSLPPSLFDIVLANQNSA</sequence>
<dbReference type="EMBL" id="JYDW01000015">
    <property type="protein sequence ID" value="KRZ61740.1"/>
    <property type="molecule type" value="Genomic_DNA"/>
</dbReference>